<dbReference type="GO" id="GO:0008235">
    <property type="term" value="F:metalloexopeptidase activity"/>
    <property type="evidence" value="ECO:0007669"/>
    <property type="project" value="InterPro"/>
</dbReference>
<reference evidence="2" key="2">
    <citation type="submission" date="2020-01" db="EMBL/GenBank/DDBJ databases">
        <authorList>
            <person name="Campanaro S."/>
        </authorList>
    </citation>
    <scope>NUCLEOTIDE SEQUENCE</scope>
    <source>
        <strain evidence="2">AS06rmzACSIP_7</strain>
    </source>
</reference>
<dbReference type="InterPro" id="IPR045175">
    <property type="entry name" value="M28_fam"/>
</dbReference>
<dbReference type="EMBL" id="JAAYEE010000214">
    <property type="protein sequence ID" value="NLW36115.1"/>
    <property type="molecule type" value="Genomic_DNA"/>
</dbReference>
<name>A0A971M569_9BACT</name>
<dbReference type="AlphaFoldDB" id="A0A971M569"/>
<dbReference type="PANTHER" id="PTHR12147">
    <property type="entry name" value="METALLOPEPTIDASE M28 FAMILY MEMBER"/>
    <property type="match status" value="1"/>
</dbReference>
<dbReference type="Gene3D" id="3.40.630.10">
    <property type="entry name" value="Zn peptidases"/>
    <property type="match status" value="1"/>
</dbReference>
<proteinExistence type="predicted"/>
<reference evidence="2" key="1">
    <citation type="journal article" date="2020" name="Biotechnol. Biofuels">
        <title>New insights from the biogas microbiome by comprehensive genome-resolved metagenomics of nearly 1600 species originating from multiple anaerobic digesters.</title>
        <authorList>
            <person name="Campanaro S."/>
            <person name="Treu L."/>
            <person name="Rodriguez-R L.M."/>
            <person name="Kovalovszki A."/>
            <person name="Ziels R.M."/>
            <person name="Maus I."/>
            <person name="Zhu X."/>
            <person name="Kougias P.G."/>
            <person name="Basile A."/>
            <person name="Luo G."/>
            <person name="Schluter A."/>
            <person name="Konstantinidis K.T."/>
            <person name="Angelidaki I."/>
        </authorList>
    </citation>
    <scope>NUCLEOTIDE SEQUENCE</scope>
    <source>
        <strain evidence="2">AS06rmzACSIP_7</strain>
    </source>
</reference>
<dbReference type="Proteomes" id="UP000777265">
    <property type="component" value="Unassembled WGS sequence"/>
</dbReference>
<protein>
    <submittedName>
        <fullName evidence="2">M28 family peptidase</fullName>
    </submittedName>
</protein>
<sequence length="306" mass="34283">MCIAWCSRAVSGTAQGTVSPIPVNKDRLKADVQALTSIVPPRNYRNLASLNRGADYIQTEFQKLNCAARVQNFTVDGREYRNVICSFGNKDTERIIVGAHYDVHGNTPGADDNGSGVAGLLELGRLINEVKPPLKRGIDLVAYSLEEPPFFRTHHMGSHIHARSLFEGKVKVKVMICLESIGYFSDEPGSQSFPAFFFRWLYPERGNFIVVVGKWGQGDLVRQVKNRMSRGSRIHVDSIVTAPAVPGIDLSDHLSYWKFGYGAVMVTDTAFYRNPHYHESSDRIETLDFERMAEVVRGLYRAVLDL</sequence>
<feature type="domain" description="Peptidase M28" evidence="1">
    <location>
        <begin position="82"/>
        <end position="297"/>
    </location>
</feature>
<dbReference type="SUPFAM" id="SSF53187">
    <property type="entry name" value="Zn-dependent exopeptidases"/>
    <property type="match status" value="1"/>
</dbReference>
<dbReference type="InterPro" id="IPR007484">
    <property type="entry name" value="Peptidase_M28"/>
</dbReference>
<evidence type="ECO:0000259" key="1">
    <source>
        <dbReference type="Pfam" id="PF04389"/>
    </source>
</evidence>
<dbReference type="Pfam" id="PF04389">
    <property type="entry name" value="Peptidase_M28"/>
    <property type="match status" value="1"/>
</dbReference>
<gene>
    <name evidence="2" type="ORF">GXY80_11650</name>
</gene>
<comment type="caution">
    <text evidence="2">The sequence shown here is derived from an EMBL/GenBank/DDBJ whole genome shotgun (WGS) entry which is preliminary data.</text>
</comment>
<organism evidence="2 3">
    <name type="scientific">Syntrophorhabdus aromaticivorans</name>
    <dbReference type="NCBI Taxonomy" id="328301"/>
    <lineage>
        <taxon>Bacteria</taxon>
        <taxon>Pseudomonadati</taxon>
        <taxon>Thermodesulfobacteriota</taxon>
        <taxon>Syntrophorhabdia</taxon>
        <taxon>Syntrophorhabdales</taxon>
        <taxon>Syntrophorhabdaceae</taxon>
        <taxon>Syntrophorhabdus</taxon>
    </lineage>
</organism>
<evidence type="ECO:0000313" key="3">
    <source>
        <dbReference type="Proteomes" id="UP000777265"/>
    </source>
</evidence>
<dbReference type="GO" id="GO:0006508">
    <property type="term" value="P:proteolysis"/>
    <property type="evidence" value="ECO:0007669"/>
    <property type="project" value="InterPro"/>
</dbReference>
<dbReference type="PANTHER" id="PTHR12147:SF26">
    <property type="entry name" value="PEPTIDASE M28 DOMAIN-CONTAINING PROTEIN"/>
    <property type="match status" value="1"/>
</dbReference>
<accession>A0A971M569</accession>
<evidence type="ECO:0000313" key="2">
    <source>
        <dbReference type="EMBL" id="NLW36115.1"/>
    </source>
</evidence>